<organism evidence="2 3">
    <name type="scientific">Mya arenaria</name>
    <name type="common">Soft-shell clam</name>
    <dbReference type="NCBI Taxonomy" id="6604"/>
    <lineage>
        <taxon>Eukaryota</taxon>
        <taxon>Metazoa</taxon>
        <taxon>Spiralia</taxon>
        <taxon>Lophotrochozoa</taxon>
        <taxon>Mollusca</taxon>
        <taxon>Bivalvia</taxon>
        <taxon>Autobranchia</taxon>
        <taxon>Heteroconchia</taxon>
        <taxon>Euheterodonta</taxon>
        <taxon>Imparidentia</taxon>
        <taxon>Neoheterodontei</taxon>
        <taxon>Myida</taxon>
        <taxon>Myoidea</taxon>
        <taxon>Myidae</taxon>
        <taxon>Mya</taxon>
    </lineage>
</organism>
<keyword evidence="1" id="KW-0732">Signal</keyword>
<feature type="signal peptide" evidence="1">
    <location>
        <begin position="1"/>
        <end position="24"/>
    </location>
</feature>
<dbReference type="Proteomes" id="UP001164746">
    <property type="component" value="Chromosome 9"/>
</dbReference>
<keyword evidence="3" id="KW-1185">Reference proteome</keyword>
<evidence type="ECO:0000313" key="2">
    <source>
        <dbReference type="EMBL" id="WAR14565.1"/>
    </source>
</evidence>
<protein>
    <submittedName>
        <fullName evidence="2">Uncharacterized protein</fullName>
    </submittedName>
</protein>
<dbReference type="EMBL" id="CP111020">
    <property type="protein sequence ID" value="WAR14565.1"/>
    <property type="molecule type" value="Genomic_DNA"/>
</dbReference>
<gene>
    <name evidence="2" type="ORF">MAR_004670</name>
</gene>
<sequence length="75" mass="8779">MASKLLVALFVCTLLAVSITSVEGICYEYHCARQCHHRRPFYDEYAFKYLWPNVCGKVAVERFNMKACCRTFGRY</sequence>
<proteinExistence type="predicted"/>
<feature type="chain" id="PRO_5047076744" evidence="1">
    <location>
        <begin position="25"/>
        <end position="75"/>
    </location>
</feature>
<evidence type="ECO:0000256" key="1">
    <source>
        <dbReference type="SAM" id="SignalP"/>
    </source>
</evidence>
<name>A0ABY7EXH4_MYAAR</name>
<evidence type="ECO:0000313" key="3">
    <source>
        <dbReference type="Proteomes" id="UP001164746"/>
    </source>
</evidence>
<accession>A0ABY7EXH4</accession>
<reference evidence="2" key="1">
    <citation type="submission" date="2022-11" db="EMBL/GenBank/DDBJ databases">
        <title>Centuries of genome instability and evolution in soft-shell clam transmissible cancer (bioRxiv).</title>
        <authorList>
            <person name="Hart S.F.M."/>
            <person name="Yonemitsu M.A."/>
            <person name="Giersch R.M."/>
            <person name="Beal B.F."/>
            <person name="Arriagada G."/>
            <person name="Davis B.W."/>
            <person name="Ostrander E.A."/>
            <person name="Goff S.P."/>
            <person name="Metzger M.J."/>
        </authorList>
    </citation>
    <scope>NUCLEOTIDE SEQUENCE</scope>
    <source>
        <strain evidence="2">MELC-2E11</strain>
        <tissue evidence="2">Siphon/mantle</tissue>
    </source>
</reference>